<keyword evidence="4" id="KW-1134">Transmembrane beta strand</keyword>
<evidence type="ECO:0000256" key="2">
    <source>
        <dbReference type="ARBA" id="ARBA00007613"/>
    </source>
</evidence>
<comment type="similarity">
    <text evidence="2">Belongs to the outer membrane factor (OMF) (TC 1.B.17) family.</text>
</comment>
<evidence type="ECO:0000256" key="4">
    <source>
        <dbReference type="ARBA" id="ARBA00022452"/>
    </source>
</evidence>
<dbReference type="GO" id="GO:0015288">
    <property type="term" value="F:porin activity"/>
    <property type="evidence" value="ECO:0007669"/>
    <property type="project" value="TreeGrafter"/>
</dbReference>
<dbReference type="GO" id="GO:0015562">
    <property type="term" value="F:efflux transmembrane transporter activity"/>
    <property type="evidence" value="ECO:0007669"/>
    <property type="project" value="InterPro"/>
</dbReference>
<dbReference type="GO" id="GO:1990281">
    <property type="term" value="C:efflux pump complex"/>
    <property type="evidence" value="ECO:0007669"/>
    <property type="project" value="TreeGrafter"/>
</dbReference>
<dbReference type="InterPro" id="IPR003423">
    <property type="entry name" value="OMP_efflux"/>
</dbReference>
<comment type="subcellular location">
    <subcellularLocation>
        <location evidence="1">Cell outer membrane</location>
    </subcellularLocation>
</comment>
<dbReference type="SUPFAM" id="SSF56954">
    <property type="entry name" value="Outer membrane efflux proteins (OEP)"/>
    <property type="match status" value="1"/>
</dbReference>
<protein>
    <submittedName>
        <fullName evidence="9">TolC family protein</fullName>
    </submittedName>
</protein>
<reference evidence="10" key="1">
    <citation type="submission" date="2021-04" db="EMBL/GenBank/DDBJ databases">
        <title>A novel Synergistetes isolate from a pyrite-forming mixed culture.</title>
        <authorList>
            <person name="Bunk B."/>
            <person name="Sproer C."/>
            <person name="Spring S."/>
            <person name="Pester M."/>
        </authorList>
    </citation>
    <scope>NUCLEOTIDE SEQUENCE [LARGE SCALE GENOMIC DNA]</scope>
    <source>
        <strain evidence="10">J.5.4.2-T.3.5.2</strain>
    </source>
</reference>
<evidence type="ECO:0000313" key="10">
    <source>
        <dbReference type="Proteomes" id="UP000671879"/>
    </source>
</evidence>
<feature type="coiled-coil region" evidence="8">
    <location>
        <begin position="336"/>
        <end position="388"/>
    </location>
</feature>
<accession>A0A9Q7AGU7</accession>
<dbReference type="RefSeq" id="WP_274374116.1">
    <property type="nucleotide sequence ID" value="NZ_CP072943.1"/>
</dbReference>
<organism evidence="9 10">
    <name type="scientific">Aminithiophilus ramosus</name>
    <dbReference type="NCBI Taxonomy" id="3029084"/>
    <lineage>
        <taxon>Bacteria</taxon>
        <taxon>Thermotogati</taxon>
        <taxon>Synergistota</taxon>
        <taxon>Synergistia</taxon>
        <taxon>Synergistales</taxon>
        <taxon>Aminithiophilaceae</taxon>
        <taxon>Aminithiophilus</taxon>
    </lineage>
</organism>
<dbReference type="GO" id="GO:0009279">
    <property type="term" value="C:cell outer membrane"/>
    <property type="evidence" value="ECO:0007669"/>
    <property type="project" value="UniProtKB-SubCell"/>
</dbReference>
<dbReference type="EMBL" id="CP072943">
    <property type="protein sequence ID" value="QTX32854.1"/>
    <property type="molecule type" value="Genomic_DNA"/>
</dbReference>
<dbReference type="Gene3D" id="1.20.1600.10">
    <property type="entry name" value="Outer membrane efflux proteins (OEP)"/>
    <property type="match status" value="1"/>
</dbReference>
<keyword evidence="7" id="KW-0998">Cell outer membrane</keyword>
<evidence type="ECO:0000256" key="1">
    <source>
        <dbReference type="ARBA" id="ARBA00004442"/>
    </source>
</evidence>
<evidence type="ECO:0000313" key="9">
    <source>
        <dbReference type="EMBL" id="QTX32854.1"/>
    </source>
</evidence>
<keyword evidence="5" id="KW-0812">Transmembrane</keyword>
<evidence type="ECO:0000256" key="3">
    <source>
        <dbReference type="ARBA" id="ARBA00022448"/>
    </source>
</evidence>
<gene>
    <name evidence="9" type="ORF">KAR29_02715</name>
</gene>
<keyword evidence="3" id="KW-0813">Transport</keyword>
<keyword evidence="10" id="KW-1185">Reference proteome</keyword>
<sequence>MLERSRGRLRPLLLLFLLCLVTLALGRRVWADEVLTLEKALALAETHNGQIVAAREQVRQAEAVSRGAASKMGPKLDASVAVIRYNEEPRKAVVGGGGGYIQDSFKETWKAALTLTQILYSGDTLQANLQASRLEAEGLRSQELRTVQSVRNAVCSAYFGFQQARATLVVAEEAIALAAEHKKDAESLFNNGLVAKNELLRAQVALSDAELDRIRAANAVNTARKALERTVGVAFEPATVFPEPLVDLPEFALPELVEAEKKALVFRPELKALESSRGAAEFLARAAAGQAKPQVALEVEASDVGDSFYPDVQDQWKVTLAAQWRLFDSGEVRANVDKARSAAAEVLARMDDLRHQISLEVSTARLDLDSALQRLRVATDQVALAEEDHRMALKRYKAQVGTNLDVLDAQVALTNSRTQLVLAVYDAFQADADLTYAIGDEPLAPMEGDAPVE</sequence>
<dbReference type="PANTHER" id="PTHR30026:SF21">
    <property type="entry name" value="SLR1270 PROTEIN"/>
    <property type="match status" value="1"/>
</dbReference>
<evidence type="ECO:0000256" key="8">
    <source>
        <dbReference type="SAM" id="Coils"/>
    </source>
</evidence>
<keyword evidence="8" id="KW-0175">Coiled coil</keyword>
<evidence type="ECO:0000256" key="6">
    <source>
        <dbReference type="ARBA" id="ARBA00023136"/>
    </source>
</evidence>
<keyword evidence="6" id="KW-0472">Membrane</keyword>
<dbReference type="InterPro" id="IPR051906">
    <property type="entry name" value="TolC-like"/>
</dbReference>
<name>A0A9Q7AGU7_9BACT</name>
<proteinExistence type="inferred from homology"/>
<dbReference type="Pfam" id="PF02321">
    <property type="entry name" value="OEP"/>
    <property type="match status" value="2"/>
</dbReference>
<dbReference type="Proteomes" id="UP000671879">
    <property type="component" value="Chromosome"/>
</dbReference>
<dbReference type="KEGG" id="aram:KAR29_02715"/>
<dbReference type="PANTHER" id="PTHR30026">
    <property type="entry name" value="OUTER MEMBRANE PROTEIN TOLC"/>
    <property type="match status" value="1"/>
</dbReference>
<dbReference type="AlphaFoldDB" id="A0A9Q7AGU7"/>
<evidence type="ECO:0000256" key="7">
    <source>
        <dbReference type="ARBA" id="ARBA00023237"/>
    </source>
</evidence>
<evidence type="ECO:0000256" key="5">
    <source>
        <dbReference type="ARBA" id="ARBA00022692"/>
    </source>
</evidence>